<evidence type="ECO:0000313" key="3">
    <source>
        <dbReference type="EMBL" id="POF88541.1"/>
    </source>
</evidence>
<accession>A0A2S3WCA6</accession>
<dbReference type="InterPro" id="IPR035919">
    <property type="entry name" value="EAL_sf"/>
</dbReference>
<sequence>MARKFPDTSQWPRIQLLLRFSGVACILHGTLWGVYYATHTMLVLAVLLFTVVLSGLACLYLATQPTQRALPALAHCLLIATVIASLADSPTADTSRTANLFLIPIGVAAFLLFRNSGIYLRWVFPCLCFAGLVFFANSPLTFTRLELLPSDISQFGHALNSITAMALTLGVLAIFRDEQKFKVELHSALARALARRELCTYLQPQVCAQGRVIGAEALLRWDRPGHGIQSPAEFIPVAEQSGLIHDIGLMVLEQACRQLREWSEHSDAQHWKLSVNVSPLQLTSSTFVEEVREIVHRFNIPANRLRLEITESVFASDLVATVMKMEDLRSDGISWSLDDFGTGFSSLALLRELPLDELKIDRSFIAGIESDKGKYELIRKIIEIAEILNISTVAEGVETEAQFDCLQAMGCAAFQGFYFGRPMIAAQFIGKYAAG</sequence>
<dbReference type="InterPro" id="IPR001633">
    <property type="entry name" value="EAL_dom"/>
</dbReference>
<keyword evidence="1" id="KW-0812">Transmembrane</keyword>
<dbReference type="CDD" id="cd01948">
    <property type="entry name" value="EAL"/>
    <property type="match status" value="1"/>
</dbReference>
<organism evidence="3 4">
    <name type="scientific">Pseudomonas putida</name>
    <name type="common">Arthrobacter siderocapsulatus</name>
    <dbReference type="NCBI Taxonomy" id="303"/>
    <lineage>
        <taxon>Bacteria</taxon>
        <taxon>Pseudomonadati</taxon>
        <taxon>Pseudomonadota</taxon>
        <taxon>Gammaproteobacteria</taxon>
        <taxon>Pseudomonadales</taxon>
        <taxon>Pseudomonadaceae</taxon>
        <taxon>Pseudomonas</taxon>
    </lineage>
</organism>
<proteinExistence type="predicted"/>
<comment type="caution">
    <text evidence="3">The sequence shown here is derived from an EMBL/GenBank/DDBJ whole genome shotgun (WGS) entry which is preliminary data.</text>
</comment>
<feature type="transmembrane region" description="Helical" evidence="1">
    <location>
        <begin position="122"/>
        <end position="142"/>
    </location>
</feature>
<reference evidence="3 4" key="1">
    <citation type="submission" date="2016-08" db="EMBL/GenBank/DDBJ databases">
        <authorList>
            <person name="Seilhamer J.J."/>
        </authorList>
    </citation>
    <scope>NUCLEOTIDE SEQUENCE [LARGE SCALE GENOMIC DNA]</scope>
    <source>
        <strain evidence="3 4">KT-27</strain>
    </source>
</reference>
<reference evidence="3 4" key="2">
    <citation type="submission" date="2018-03" db="EMBL/GenBank/DDBJ databases">
        <title>Draft genome of Pseudomonas putida strain KT-27.</title>
        <authorList>
            <person name="Yoshizawa S."/>
            <person name="Khan N.H."/>
            <person name="Nishimura M."/>
            <person name="Chiura H.X."/>
            <person name="Ogura Y."/>
            <person name="Hayashi T."/>
            <person name="Kogure K."/>
        </authorList>
    </citation>
    <scope>NUCLEOTIDE SEQUENCE [LARGE SCALE GENOMIC DNA]</scope>
    <source>
        <strain evidence="3 4">KT-27</strain>
    </source>
</reference>
<protein>
    <submittedName>
        <fullName evidence="3">Diguanylate phosphodiesterase</fullName>
    </submittedName>
</protein>
<keyword evidence="1" id="KW-1133">Transmembrane helix</keyword>
<dbReference type="PANTHER" id="PTHR33121:SF70">
    <property type="entry name" value="SIGNALING PROTEIN YKOW"/>
    <property type="match status" value="1"/>
</dbReference>
<dbReference type="GO" id="GO:0071111">
    <property type="term" value="F:cyclic-guanylate-specific phosphodiesterase activity"/>
    <property type="evidence" value="ECO:0007669"/>
    <property type="project" value="InterPro"/>
</dbReference>
<feature type="domain" description="EAL" evidence="2">
    <location>
        <begin position="182"/>
        <end position="435"/>
    </location>
</feature>
<dbReference type="InterPro" id="IPR050706">
    <property type="entry name" value="Cyclic-di-GMP_PDE-like"/>
</dbReference>
<dbReference type="Gene3D" id="3.20.20.450">
    <property type="entry name" value="EAL domain"/>
    <property type="match status" value="1"/>
</dbReference>
<feature type="transmembrane region" description="Helical" evidence="1">
    <location>
        <begin position="41"/>
        <end position="62"/>
    </location>
</feature>
<gene>
    <name evidence="3" type="ORF">BGP80_11415</name>
</gene>
<keyword evidence="1" id="KW-0472">Membrane</keyword>
<dbReference type="SUPFAM" id="SSF141868">
    <property type="entry name" value="EAL domain-like"/>
    <property type="match status" value="1"/>
</dbReference>
<dbReference type="PANTHER" id="PTHR33121">
    <property type="entry name" value="CYCLIC DI-GMP PHOSPHODIESTERASE PDEF"/>
    <property type="match status" value="1"/>
</dbReference>
<dbReference type="Pfam" id="PF00563">
    <property type="entry name" value="EAL"/>
    <property type="match status" value="1"/>
</dbReference>
<dbReference type="RefSeq" id="WP_219811697.1">
    <property type="nucleotide sequence ID" value="NZ_MIND01000018.1"/>
</dbReference>
<name>A0A2S3WCA6_PSEPU</name>
<evidence type="ECO:0000256" key="1">
    <source>
        <dbReference type="SAM" id="Phobius"/>
    </source>
</evidence>
<feature type="transmembrane region" description="Helical" evidence="1">
    <location>
        <begin position="16"/>
        <end position="35"/>
    </location>
</feature>
<evidence type="ECO:0000313" key="4">
    <source>
        <dbReference type="Proteomes" id="UP000237194"/>
    </source>
</evidence>
<feature type="transmembrane region" description="Helical" evidence="1">
    <location>
        <begin position="69"/>
        <end position="86"/>
    </location>
</feature>
<dbReference type="PROSITE" id="PS50883">
    <property type="entry name" value="EAL"/>
    <property type="match status" value="1"/>
</dbReference>
<dbReference type="SMART" id="SM00052">
    <property type="entry name" value="EAL"/>
    <property type="match status" value="1"/>
</dbReference>
<dbReference type="AlphaFoldDB" id="A0A2S3WCA6"/>
<dbReference type="EMBL" id="MIND01000018">
    <property type="protein sequence ID" value="POF88541.1"/>
    <property type="molecule type" value="Genomic_DNA"/>
</dbReference>
<feature type="transmembrane region" description="Helical" evidence="1">
    <location>
        <begin position="98"/>
        <end position="115"/>
    </location>
</feature>
<feature type="transmembrane region" description="Helical" evidence="1">
    <location>
        <begin position="154"/>
        <end position="175"/>
    </location>
</feature>
<evidence type="ECO:0000259" key="2">
    <source>
        <dbReference type="PROSITE" id="PS50883"/>
    </source>
</evidence>
<dbReference type="Proteomes" id="UP000237194">
    <property type="component" value="Unassembled WGS sequence"/>
</dbReference>